<protein>
    <submittedName>
        <fullName evidence="2">Amidohydrolase</fullName>
        <ecNumber evidence="2">3.5.1.32</ecNumber>
    </submittedName>
</protein>
<dbReference type="Gene3D" id="3.30.70.360">
    <property type="match status" value="1"/>
</dbReference>
<dbReference type="InterPro" id="IPR036264">
    <property type="entry name" value="Bact_exopeptidase_dim_dom"/>
</dbReference>
<keyword evidence="3" id="KW-1185">Reference proteome</keyword>
<dbReference type="Proteomes" id="UP000245423">
    <property type="component" value="Chromosome 1"/>
</dbReference>
<name>A0A1M4PN20_9FIRM</name>
<dbReference type="AlphaFoldDB" id="A0A1M4PN20"/>
<sequence length="215" mass="23481">MMASSSNLSFKITGKGGHAAHPHRGIDPIVVSSYIITAIQSIISRNIAPIDSAVISFGKLTAGNTSNIIPDHAIGEGTVRTLSPSINRKIEEKIKSLIEYQAESFGATAEVKYENISPPVINDSNIIDVLEESSYNSIGYKNIRWLNSPSMGSEDFAFYLEKIPGALIRLGTHNDTEESKLPLHNSKIIFDERSIETGVKFMSNAIFSLLNNSKI</sequence>
<dbReference type="SUPFAM" id="SSF55031">
    <property type="entry name" value="Bacterial exopeptidase dimerisation domain"/>
    <property type="match status" value="1"/>
</dbReference>
<gene>
    <name evidence="2" type="ORF">CUESP1_1495</name>
</gene>
<dbReference type="EC" id="3.5.1.32" evidence="2"/>
<dbReference type="SUPFAM" id="SSF53187">
    <property type="entry name" value="Zn-dependent exopeptidases"/>
    <property type="match status" value="1"/>
</dbReference>
<dbReference type="InterPro" id="IPR017439">
    <property type="entry name" value="Amidohydrolase"/>
</dbReference>
<reference evidence="2 3" key="1">
    <citation type="submission" date="2016-11" db="EMBL/GenBank/DDBJ databases">
        <authorList>
            <person name="Manzoor S."/>
        </authorList>
    </citation>
    <scope>NUCLEOTIDE SEQUENCE [LARGE SCALE GENOMIC DNA]</scope>
    <source>
        <strain evidence="2">Clostridium ultunense strain Esp</strain>
    </source>
</reference>
<dbReference type="NCBIfam" id="TIGR01891">
    <property type="entry name" value="amidohydrolases"/>
    <property type="match status" value="1"/>
</dbReference>
<dbReference type="InterPro" id="IPR002933">
    <property type="entry name" value="Peptidase_M20"/>
</dbReference>
<dbReference type="PANTHER" id="PTHR11014">
    <property type="entry name" value="PEPTIDASE M20 FAMILY MEMBER"/>
    <property type="match status" value="1"/>
</dbReference>
<accession>A0A1M4PN20</accession>
<dbReference type="FunFam" id="3.30.70.360:FF:000001">
    <property type="entry name" value="N-acetyldiaminopimelate deacetylase"/>
    <property type="match status" value="1"/>
</dbReference>
<dbReference type="PANTHER" id="PTHR11014:SF63">
    <property type="entry name" value="METALLOPEPTIDASE, PUTATIVE (AFU_ORTHOLOGUE AFUA_6G09600)-RELATED"/>
    <property type="match status" value="1"/>
</dbReference>
<dbReference type="Gene3D" id="3.40.630.10">
    <property type="entry name" value="Zn peptidases"/>
    <property type="match status" value="1"/>
</dbReference>
<organism evidence="2 3">
    <name type="scientific">[Clostridium] ultunense Esp</name>
    <dbReference type="NCBI Taxonomy" id="1288971"/>
    <lineage>
        <taxon>Bacteria</taxon>
        <taxon>Bacillati</taxon>
        <taxon>Bacillota</taxon>
        <taxon>Tissierellia</taxon>
        <taxon>Tissierellales</taxon>
        <taxon>Tepidimicrobiaceae</taxon>
        <taxon>Schnuerera</taxon>
    </lineage>
</organism>
<dbReference type="GO" id="GO:0047980">
    <property type="term" value="F:hippurate hydrolase activity"/>
    <property type="evidence" value="ECO:0007669"/>
    <property type="project" value="UniProtKB-EC"/>
</dbReference>
<keyword evidence="1 2" id="KW-0378">Hydrolase</keyword>
<proteinExistence type="predicted"/>
<dbReference type="GO" id="GO:0019877">
    <property type="term" value="P:diaminopimelate biosynthetic process"/>
    <property type="evidence" value="ECO:0007669"/>
    <property type="project" value="UniProtKB-ARBA"/>
</dbReference>
<evidence type="ECO:0000313" key="2">
    <source>
        <dbReference type="EMBL" id="SHD76859.1"/>
    </source>
</evidence>
<evidence type="ECO:0000256" key="1">
    <source>
        <dbReference type="ARBA" id="ARBA00022801"/>
    </source>
</evidence>
<evidence type="ECO:0000313" key="3">
    <source>
        <dbReference type="Proteomes" id="UP000245423"/>
    </source>
</evidence>
<dbReference type="GO" id="GO:0050118">
    <property type="term" value="F:N-acetyldiaminopimelate deacetylase activity"/>
    <property type="evidence" value="ECO:0007669"/>
    <property type="project" value="UniProtKB-ARBA"/>
</dbReference>
<dbReference type="Pfam" id="PF01546">
    <property type="entry name" value="Peptidase_M20"/>
    <property type="match status" value="1"/>
</dbReference>
<dbReference type="EMBL" id="LT669839">
    <property type="protein sequence ID" value="SHD76859.1"/>
    <property type="molecule type" value="Genomic_DNA"/>
</dbReference>